<evidence type="ECO:0000313" key="3">
    <source>
        <dbReference type="Proteomes" id="UP000013827"/>
    </source>
</evidence>
<evidence type="ECO:0000313" key="2">
    <source>
        <dbReference type="EnsemblProtists" id="EOD17206"/>
    </source>
</evidence>
<dbReference type="AlphaFoldDB" id="A0A0D3J121"/>
<feature type="transmembrane region" description="Helical" evidence="1">
    <location>
        <begin position="56"/>
        <end position="78"/>
    </location>
</feature>
<dbReference type="Proteomes" id="UP000013827">
    <property type="component" value="Unassembled WGS sequence"/>
</dbReference>
<name>A0A0D3J121_EMIH1</name>
<reference evidence="2" key="2">
    <citation type="submission" date="2024-10" db="UniProtKB">
        <authorList>
            <consortium name="EnsemblProtists"/>
        </authorList>
    </citation>
    <scope>IDENTIFICATION</scope>
</reference>
<feature type="transmembrane region" description="Helical" evidence="1">
    <location>
        <begin position="28"/>
        <end position="44"/>
    </location>
</feature>
<feature type="transmembrane region" description="Helical" evidence="1">
    <location>
        <begin position="90"/>
        <end position="111"/>
    </location>
</feature>
<keyword evidence="1" id="KW-0472">Membrane</keyword>
<sequence length="270" mass="28496">MRKAPVPLPAAPTPLEVLRDVLLFQGDYAFAYYIFLALYCAACCRNLKEALPRLTWFYAIPLAVLTSFGGGIMVPVLLGLPAAPLINEALIPTMIIAWACVQYLHPVLALLQSPFGRAASNSGFEVFRYHVLAICSDLASKTLPPVSTGPLAGTLSCALVGPLLCGMIGGCGGAFMPLSNGLKALEGSTIPWRVQSSAVMSAWHHLLTHDAAVRASAAEYVPFLADPAMVKLCGILFFAGLPALQQLGLLPAGLLGPNPFVINAAKVKRA</sequence>
<dbReference type="EnsemblProtists" id="EOD17206">
    <property type="protein sequence ID" value="EOD17206"/>
    <property type="gene ID" value="EMIHUDRAFT_470318"/>
</dbReference>
<dbReference type="PaxDb" id="2903-EOD17206"/>
<dbReference type="OMA" id="FAYYIFL"/>
<evidence type="ECO:0000256" key="1">
    <source>
        <dbReference type="SAM" id="Phobius"/>
    </source>
</evidence>
<keyword evidence="3" id="KW-1185">Reference proteome</keyword>
<accession>A0A0D3J121</accession>
<dbReference type="KEGG" id="ehx:EMIHUDRAFT_470318"/>
<dbReference type="GeneID" id="17263355"/>
<reference evidence="3" key="1">
    <citation type="journal article" date="2013" name="Nature">
        <title>Pan genome of the phytoplankton Emiliania underpins its global distribution.</title>
        <authorList>
            <person name="Read B.A."/>
            <person name="Kegel J."/>
            <person name="Klute M.J."/>
            <person name="Kuo A."/>
            <person name="Lefebvre S.C."/>
            <person name="Maumus F."/>
            <person name="Mayer C."/>
            <person name="Miller J."/>
            <person name="Monier A."/>
            <person name="Salamov A."/>
            <person name="Young J."/>
            <person name="Aguilar M."/>
            <person name="Claverie J.M."/>
            <person name="Frickenhaus S."/>
            <person name="Gonzalez K."/>
            <person name="Herman E.K."/>
            <person name="Lin Y.C."/>
            <person name="Napier J."/>
            <person name="Ogata H."/>
            <person name="Sarno A.F."/>
            <person name="Shmutz J."/>
            <person name="Schroeder D."/>
            <person name="de Vargas C."/>
            <person name="Verret F."/>
            <person name="von Dassow P."/>
            <person name="Valentin K."/>
            <person name="Van de Peer Y."/>
            <person name="Wheeler G."/>
            <person name="Dacks J.B."/>
            <person name="Delwiche C.F."/>
            <person name="Dyhrman S.T."/>
            <person name="Glockner G."/>
            <person name="John U."/>
            <person name="Richards T."/>
            <person name="Worden A.Z."/>
            <person name="Zhang X."/>
            <person name="Grigoriev I.V."/>
            <person name="Allen A.E."/>
            <person name="Bidle K."/>
            <person name="Borodovsky M."/>
            <person name="Bowler C."/>
            <person name="Brownlee C."/>
            <person name="Cock J.M."/>
            <person name="Elias M."/>
            <person name="Gladyshev V.N."/>
            <person name="Groth M."/>
            <person name="Guda C."/>
            <person name="Hadaegh A."/>
            <person name="Iglesias-Rodriguez M.D."/>
            <person name="Jenkins J."/>
            <person name="Jones B.M."/>
            <person name="Lawson T."/>
            <person name="Leese F."/>
            <person name="Lindquist E."/>
            <person name="Lobanov A."/>
            <person name="Lomsadze A."/>
            <person name="Malik S.B."/>
            <person name="Marsh M.E."/>
            <person name="Mackinder L."/>
            <person name="Mock T."/>
            <person name="Mueller-Roeber B."/>
            <person name="Pagarete A."/>
            <person name="Parker M."/>
            <person name="Probert I."/>
            <person name="Quesneville H."/>
            <person name="Raines C."/>
            <person name="Rensing S.A."/>
            <person name="Riano-Pachon D.M."/>
            <person name="Richier S."/>
            <person name="Rokitta S."/>
            <person name="Shiraiwa Y."/>
            <person name="Soanes D.M."/>
            <person name="van der Giezen M."/>
            <person name="Wahlund T.M."/>
            <person name="Williams B."/>
            <person name="Wilson W."/>
            <person name="Wolfe G."/>
            <person name="Wurch L.L."/>
        </authorList>
    </citation>
    <scope>NUCLEOTIDE SEQUENCE</scope>
</reference>
<organism evidence="2 3">
    <name type="scientific">Emiliania huxleyi (strain CCMP1516)</name>
    <dbReference type="NCBI Taxonomy" id="280463"/>
    <lineage>
        <taxon>Eukaryota</taxon>
        <taxon>Haptista</taxon>
        <taxon>Haptophyta</taxon>
        <taxon>Prymnesiophyceae</taxon>
        <taxon>Isochrysidales</taxon>
        <taxon>Noelaerhabdaceae</taxon>
        <taxon>Emiliania</taxon>
    </lineage>
</organism>
<keyword evidence="1" id="KW-0812">Transmembrane</keyword>
<protein>
    <submittedName>
        <fullName evidence="2">Uncharacterized protein</fullName>
    </submittedName>
</protein>
<dbReference type="eggNOG" id="ENOG502SEWS">
    <property type="taxonomic scope" value="Eukaryota"/>
</dbReference>
<proteinExistence type="predicted"/>
<dbReference type="HOGENOM" id="CLU_1032210_0_0_1"/>
<keyword evidence="1" id="KW-1133">Transmembrane helix</keyword>
<dbReference type="RefSeq" id="XP_005769635.1">
    <property type="nucleotide sequence ID" value="XM_005769578.1"/>
</dbReference>